<reference evidence="2" key="1">
    <citation type="submission" date="2020-05" db="EMBL/GenBank/DDBJ databases">
        <title>Mycena genomes resolve the evolution of fungal bioluminescence.</title>
        <authorList>
            <person name="Tsai I.J."/>
        </authorList>
    </citation>
    <scope>NUCLEOTIDE SEQUENCE</scope>
    <source>
        <strain evidence="2">CCC161011</strain>
    </source>
</reference>
<proteinExistence type="predicted"/>
<feature type="compositionally biased region" description="Basic and acidic residues" evidence="1">
    <location>
        <begin position="61"/>
        <end position="73"/>
    </location>
</feature>
<dbReference type="EMBL" id="JACAZI010000024">
    <property type="protein sequence ID" value="KAF7335549.1"/>
    <property type="molecule type" value="Genomic_DNA"/>
</dbReference>
<protein>
    <submittedName>
        <fullName evidence="2">Uncharacterized protein</fullName>
    </submittedName>
</protein>
<keyword evidence="3" id="KW-1185">Reference proteome</keyword>
<sequence length="142" mass="15804">MHPPTRSQIQQKIAKINSLHDTHLSLVSTKDTLATRCVLLEIRMLELANVLDGYKEAHTVFSDRREASKENHDSTVASANSRKRKRALASDKATKISAPAPKQSKRKHHNENIPAQTTQGTAGRLTRSSSRRNNTKLFGLIA</sequence>
<evidence type="ECO:0000313" key="2">
    <source>
        <dbReference type="EMBL" id="KAF7335549.1"/>
    </source>
</evidence>
<feature type="region of interest" description="Disordered" evidence="1">
    <location>
        <begin position="61"/>
        <end position="142"/>
    </location>
</feature>
<dbReference type="AlphaFoldDB" id="A0A8H6X7B5"/>
<evidence type="ECO:0000256" key="1">
    <source>
        <dbReference type="SAM" id="MobiDB-lite"/>
    </source>
</evidence>
<accession>A0A8H6X7B5</accession>
<evidence type="ECO:0000313" key="3">
    <source>
        <dbReference type="Proteomes" id="UP000620124"/>
    </source>
</evidence>
<organism evidence="2 3">
    <name type="scientific">Mycena venus</name>
    <dbReference type="NCBI Taxonomy" id="2733690"/>
    <lineage>
        <taxon>Eukaryota</taxon>
        <taxon>Fungi</taxon>
        <taxon>Dikarya</taxon>
        <taxon>Basidiomycota</taxon>
        <taxon>Agaricomycotina</taxon>
        <taxon>Agaricomycetes</taxon>
        <taxon>Agaricomycetidae</taxon>
        <taxon>Agaricales</taxon>
        <taxon>Marasmiineae</taxon>
        <taxon>Mycenaceae</taxon>
        <taxon>Mycena</taxon>
    </lineage>
</organism>
<name>A0A8H6X7B5_9AGAR</name>
<gene>
    <name evidence="2" type="ORF">MVEN_02208800</name>
</gene>
<dbReference type="Proteomes" id="UP000620124">
    <property type="component" value="Unassembled WGS sequence"/>
</dbReference>
<comment type="caution">
    <text evidence="2">The sequence shown here is derived from an EMBL/GenBank/DDBJ whole genome shotgun (WGS) entry which is preliminary data.</text>
</comment>